<dbReference type="Gene3D" id="1.10.510.10">
    <property type="entry name" value="Transferase(Phosphotransferase) domain 1"/>
    <property type="match status" value="1"/>
</dbReference>
<dbReference type="InterPro" id="IPR000719">
    <property type="entry name" value="Prot_kinase_dom"/>
</dbReference>
<dbReference type="STRING" id="1745343.A0A2J6Q7G7"/>
<dbReference type="CDD" id="cd00180">
    <property type="entry name" value="PKc"/>
    <property type="match status" value="1"/>
</dbReference>
<dbReference type="SUPFAM" id="SSF56112">
    <property type="entry name" value="Protein kinase-like (PK-like)"/>
    <property type="match status" value="1"/>
</dbReference>
<evidence type="ECO:0000259" key="2">
    <source>
        <dbReference type="PROSITE" id="PS50011"/>
    </source>
</evidence>
<keyword evidence="4" id="KW-1185">Reference proteome</keyword>
<reference evidence="3 4" key="1">
    <citation type="submission" date="2016-05" db="EMBL/GenBank/DDBJ databases">
        <title>A degradative enzymes factory behind the ericoid mycorrhizal symbiosis.</title>
        <authorList>
            <consortium name="DOE Joint Genome Institute"/>
            <person name="Martino E."/>
            <person name="Morin E."/>
            <person name="Grelet G."/>
            <person name="Kuo A."/>
            <person name="Kohler A."/>
            <person name="Daghino S."/>
            <person name="Barry K."/>
            <person name="Choi C."/>
            <person name="Cichocki N."/>
            <person name="Clum A."/>
            <person name="Copeland A."/>
            <person name="Hainaut M."/>
            <person name="Haridas S."/>
            <person name="Labutti K."/>
            <person name="Lindquist E."/>
            <person name="Lipzen A."/>
            <person name="Khouja H.-R."/>
            <person name="Murat C."/>
            <person name="Ohm R."/>
            <person name="Olson A."/>
            <person name="Spatafora J."/>
            <person name="Veneault-Fourrey C."/>
            <person name="Henrissat B."/>
            <person name="Grigoriev I."/>
            <person name="Martin F."/>
            <person name="Perotto S."/>
        </authorList>
    </citation>
    <scope>NUCLEOTIDE SEQUENCE [LARGE SCALE GENOMIC DNA]</scope>
    <source>
        <strain evidence="3 4">UAMH 7357</strain>
    </source>
</reference>
<dbReference type="SMART" id="SM00220">
    <property type="entry name" value="S_TKc"/>
    <property type="match status" value="1"/>
</dbReference>
<gene>
    <name evidence="3" type="ORF">NA56DRAFT_97367</name>
</gene>
<proteinExistence type="predicted"/>
<dbReference type="Pfam" id="PF00069">
    <property type="entry name" value="Pkinase"/>
    <property type="match status" value="1"/>
</dbReference>
<evidence type="ECO:0000313" key="3">
    <source>
        <dbReference type="EMBL" id="PMD22222.1"/>
    </source>
</evidence>
<dbReference type="PROSITE" id="PS50011">
    <property type="entry name" value="PROTEIN_KINASE_DOM"/>
    <property type="match status" value="1"/>
</dbReference>
<dbReference type="Proteomes" id="UP000235672">
    <property type="component" value="Unassembled WGS sequence"/>
</dbReference>
<evidence type="ECO:0000256" key="1">
    <source>
        <dbReference type="SAM" id="MobiDB-lite"/>
    </source>
</evidence>
<dbReference type="GO" id="GO:0005524">
    <property type="term" value="F:ATP binding"/>
    <property type="evidence" value="ECO:0007669"/>
    <property type="project" value="InterPro"/>
</dbReference>
<dbReference type="PANTHER" id="PTHR24359">
    <property type="entry name" value="SERINE/THREONINE-PROTEIN KINASE SBK1"/>
    <property type="match status" value="1"/>
</dbReference>
<organism evidence="3 4">
    <name type="scientific">Hyaloscypha hepaticicola</name>
    <dbReference type="NCBI Taxonomy" id="2082293"/>
    <lineage>
        <taxon>Eukaryota</taxon>
        <taxon>Fungi</taxon>
        <taxon>Dikarya</taxon>
        <taxon>Ascomycota</taxon>
        <taxon>Pezizomycotina</taxon>
        <taxon>Leotiomycetes</taxon>
        <taxon>Helotiales</taxon>
        <taxon>Hyaloscyphaceae</taxon>
        <taxon>Hyaloscypha</taxon>
    </lineage>
</organism>
<dbReference type="InterPro" id="IPR011009">
    <property type="entry name" value="Kinase-like_dom_sf"/>
</dbReference>
<sequence>MASKDSYWDSMDSDSEEPSRQSPKQVPLRLSDQIVEKYETSKFDPEEKHFLPAGYVEQLVTLEAIIKELDEKDYLESEYLDSFLRLPENNNKKKVVDSVYKKAKTVFAITVVSGLRGQHLGKTMHHFMKLKFSDDSLPVTETLLNDHIQPLVNRLGDSSGWSKTRRHTFLQEQWRFIAPVFSQKNFKVDLKPNHILPFIAKSSSGKEGAFGQVYMVEIHPAHHKDPVKNLDGSLAKLAIKEFIIPANDEKLQKDAEDVWKSEVDTLDEISDLSHPHIIQRIAAITRGRQRCLMFLWADGGNLRDFWIENPKPILTAALVKNIIEQLRGMAEALQKLHGYRDQYHYRHGDLKPENILNFPDPDKSRIGTFKISDLGSAKHHSVATRLRERTGGKAFATTVYQPPESITNKLSPSSRLYDIWSMGCVTLEFMVWVLYGYEELKKFTTGIKGKLEEPCSFFEVQETEQEGTTPRLVARLHPTVQAYLDRLSRDPECTGKTALGDLLEVIKTKLLVIKLPEHTESSLVLDNVSVTSTNNKFTKPQAFQPFGKHRTSAVGFVNALDDILNDENAKKESYWFTGHSRENLPLIRIVPEIITEESSPSSLLSPGWLHRRQPSSMADRTKTAAPPNSPATLMVAPGPSQKVRTGQETR</sequence>
<protein>
    <submittedName>
        <fullName evidence="3">Kinase-like protein</fullName>
    </submittedName>
</protein>
<dbReference type="PANTHER" id="PTHR24359:SF1">
    <property type="entry name" value="INHIBITOR OF NUCLEAR FACTOR KAPPA-B KINASE EPSILON SUBUNIT HOMOLOG 1-RELATED"/>
    <property type="match status" value="1"/>
</dbReference>
<dbReference type="EMBL" id="KZ613478">
    <property type="protein sequence ID" value="PMD22222.1"/>
    <property type="molecule type" value="Genomic_DNA"/>
</dbReference>
<name>A0A2J6Q7G7_9HELO</name>
<dbReference type="GO" id="GO:0004674">
    <property type="term" value="F:protein serine/threonine kinase activity"/>
    <property type="evidence" value="ECO:0007669"/>
    <property type="project" value="TreeGrafter"/>
</dbReference>
<dbReference type="OrthoDB" id="3557021at2759"/>
<feature type="region of interest" description="Disordered" evidence="1">
    <location>
        <begin position="599"/>
        <end position="650"/>
    </location>
</feature>
<accession>A0A2J6Q7G7</accession>
<keyword evidence="3" id="KW-0808">Transferase</keyword>
<evidence type="ECO:0000313" key="4">
    <source>
        <dbReference type="Proteomes" id="UP000235672"/>
    </source>
</evidence>
<feature type="domain" description="Protein kinase" evidence="2">
    <location>
        <begin position="199"/>
        <end position="511"/>
    </location>
</feature>
<keyword evidence="3" id="KW-0418">Kinase</keyword>
<feature type="region of interest" description="Disordered" evidence="1">
    <location>
        <begin position="1"/>
        <end position="30"/>
    </location>
</feature>
<dbReference type="AlphaFoldDB" id="A0A2J6Q7G7"/>